<evidence type="ECO:0000256" key="3">
    <source>
        <dbReference type="SAM" id="SignalP"/>
    </source>
</evidence>
<feature type="region of interest" description="Disordered" evidence="2">
    <location>
        <begin position="51"/>
        <end position="74"/>
    </location>
</feature>
<feature type="region of interest" description="Disordered" evidence="2">
    <location>
        <begin position="810"/>
        <end position="836"/>
    </location>
</feature>
<dbReference type="Proteomes" id="UP000280698">
    <property type="component" value="Unassembled WGS sequence"/>
</dbReference>
<dbReference type="Pfam" id="PF14427">
    <property type="entry name" value="Pput2613-deam"/>
    <property type="match status" value="1"/>
</dbReference>
<comment type="caution">
    <text evidence="5">The sequence shown here is derived from an EMBL/GenBank/DDBJ whole genome shotgun (WGS) entry which is preliminary data.</text>
</comment>
<dbReference type="Pfam" id="PF25023">
    <property type="entry name" value="TEN_YD-shell"/>
    <property type="match status" value="1"/>
</dbReference>
<dbReference type="Gene3D" id="2.180.10.10">
    <property type="entry name" value="RHS repeat-associated core"/>
    <property type="match status" value="1"/>
</dbReference>
<evidence type="ECO:0000256" key="2">
    <source>
        <dbReference type="SAM" id="MobiDB-lite"/>
    </source>
</evidence>
<organism evidence="5 6">
    <name type="scientific">Micromonospora solifontis</name>
    <dbReference type="NCBI Taxonomy" id="2487138"/>
    <lineage>
        <taxon>Bacteria</taxon>
        <taxon>Bacillati</taxon>
        <taxon>Actinomycetota</taxon>
        <taxon>Actinomycetes</taxon>
        <taxon>Micromonosporales</taxon>
        <taxon>Micromonosporaceae</taxon>
        <taxon>Micromonospora</taxon>
    </lineage>
</organism>
<dbReference type="InterPro" id="IPR031325">
    <property type="entry name" value="RHS_repeat"/>
</dbReference>
<dbReference type="PANTHER" id="PTHR32305:SF17">
    <property type="entry name" value="TRNA NUCLEASE WAPA"/>
    <property type="match status" value="1"/>
</dbReference>
<sequence length="2099" mass="226348">MLGVRNPYRRGTAAALVAVLVAGLLQPAPSQAAPAGFQRPAAKPVPSIPVKAVKPATTSGPKLPPQASAKPAPVWPAPGRAVVDLATARLASGAVRAGALPVRISRSSAGAVRSPDQIQVEVLDRAATARAGVDGVLLKVGRTGLAARTGRVAVSVDYGSFATAYGADWSSRLRLVSLPQCALTTPGRKECVRTPLSSRNDLRGKSVTASVPLVAAPTLLAVEAAPSGPAGDYSATSLQPSSTWSAGGSSGAFNWSYPMRVPPATGGPAPEFQLSYSSQSVDGRHAASNNQPSWMGEGFDAWPGGFVERRYKPCSRDMDGSANNDTKTGDECWETDNATLSLNGTSGELLYNATEGRWHLRNDEGARIERRTGAGNGDDNGEYWVVTTTDGIQYWFGLNHLPGWVSGKAETNSTWTVPVFGNDPGEPCHAASFAGSDCVQAWRWNLDYVVDLHGNTASYWYAKETNRYGRNLDPDDAASYVRGGWLDRIDYGTRQVSGADSVFSSAAPFRVELTEADRCLSSCDTHDEAHWPDTPWDSACTGSSCPGDFSPTYWTTKRLASVTTQVRSGTGYRDVERWTFTHSFPDPGDGTRAGLWLDKISHVGLVGGSATMPDVEFTPVQLANRVDTIDFAAAMNWMRITKIRNETGGTISVNYSDPDCKAGETMPTPHTNTRLCYPVIWEPEGYSNPVTDWFQKYVVKTIYENDNTGGVPPQGSPRVVYKYDYYGGAAWHYADDDGLIEAKYKTWSSYRGYGRVSVTVGDPGEQTYSETRYFRGMHGDKASPTGGTRNVTIDSINDEDWYAGTVREEKTLNGPGGPVVSRQTNDPWPSPATATRTINGDTVTARFNRIGTTRSYTTLDAGRGERVTKTVNTFDSYGMAIQVDDLGEEAVAGDEKCTKSEYNPRNIGSWILDRVHSAKVFAVKCADTGTTLSDDDVITETRTSYDSQAFGTAPSRGMPTRVEKMASWNAGAPTFVTQNRAAYDAQGRVTSHWDGMNYETKTAYTPATGGPVTAVTVTNPMQHVAVTNLEPAWGATASTVDANNKRTDLAYDPLGRLTAVWLPDRDKATETPNLKYTYLLRADAPSVVSSARLNAAGNYQESFALFDGLLRERQSQVPSPSGGRLLTDAFYDTAGRKAVSYGTYHATGTAGGTLSTAIDRALVPNQSRTVYDGAGRVTATIFQPYDAERWRTSTYYGGDRVDVTAPEGSPAASSTLTDARDQTVELRQYHGSTPTPFTAGSYDATRFTIDRRGNLTKVTDSSNNQWTYVYDGLGRKVESQDPDRGKTTFTYDNNDRVTTSTDVRNKKLAYLYDSLNRKRAIYDNQVGGTLRAQWVYDTLVKGQLTQTTRMVGSAPYQVKVIGYTENYAPTGAQVIIPASEVGLAGTYNFETTYNVDGSVASNGLPSTNGDLPAETLTYGYDAFGGLKTVNSLYGNIPLSYVADTDYNALGQIEQMELYTGSGGRVFQSYTRELETGRLLGIRTDRDSVAPYVLGDVRYSYNQAGNITKIQDVAPDPVDDTQCFTYDHLGRLTEAWTPGAGDCTATRTAGGLGGPAPYWHSWQYDKAGNRTKETVHGATSDAVTNYVYPTPGSPKPHTLSSTTGARVGSYTYDEMGNTLTRPTSGAGTQTLTWDEEAYLATSTDSTGQTSYVYDADGNRLIRRDPQGKTLYLPGQEIRYRNSSQSTATTRYYQHNGSVVASRTAAGLTWLAGDHQGTAYISVDQANQSFSVRRRNPFGAVRGVAPAWPNTQGFVGGTDDNTGLTHLGAREYDQSTGRFISSDPIMDLTDPQQMHGYTYAHGNPVAYADPSGLIECGNDDCSMNSRPTSDGGEIITMPDGSKEKVGGKGSGGGGYKPPPTALCSKDPTAWKGCGPSTPNAGIILGGSIVVAPTEAELQAAINDEVKKWCDGGHGWGDRLVFGAGVDGCAPGVGGSEIVENWVRGEICADHPDWCEYQDLSQTMLIQAAAGIGYGAFGKTSKRPPHTAVVSYYDANGKLIFTRTLRSGNATPAEAALPFPLNSLATHTERRAVVSPYISEGGFIVIEGQYSPCSHCRGAMRQTAENRNVTIVYRWQGRVWVATPEASGWNYRRLIAKITKPK</sequence>
<feature type="chain" id="PRO_5045816796" evidence="3">
    <location>
        <begin position="33"/>
        <end position="2099"/>
    </location>
</feature>
<dbReference type="NCBIfam" id="TIGR01643">
    <property type="entry name" value="YD_repeat_2x"/>
    <property type="match status" value="2"/>
</dbReference>
<feature type="signal peptide" evidence="3">
    <location>
        <begin position="1"/>
        <end position="32"/>
    </location>
</feature>
<dbReference type="InterPro" id="IPR006530">
    <property type="entry name" value="YD"/>
</dbReference>
<proteinExistence type="predicted"/>
<keyword evidence="3" id="KW-0732">Signal</keyword>
<keyword evidence="6" id="KW-1185">Reference proteome</keyword>
<dbReference type="NCBIfam" id="TIGR03696">
    <property type="entry name" value="Rhs_assc_core"/>
    <property type="match status" value="1"/>
</dbReference>
<reference evidence="5 6" key="1">
    <citation type="submission" date="2018-11" db="EMBL/GenBank/DDBJ databases">
        <title>Micromonospora sp. PPF5-17, a new actinomycetes isolated from a hot spring soil.</title>
        <authorList>
            <person name="Thawai C."/>
        </authorList>
    </citation>
    <scope>NUCLEOTIDE SEQUENCE [LARGE SCALE GENOMIC DNA]</scope>
    <source>
        <strain evidence="5 6">PPF5-17</strain>
    </source>
</reference>
<dbReference type="PANTHER" id="PTHR32305">
    <property type="match status" value="1"/>
</dbReference>
<dbReference type="InterPro" id="IPR056823">
    <property type="entry name" value="TEN-like_YD-shell"/>
</dbReference>
<evidence type="ECO:0000313" key="6">
    <source>
        <dbReference type="Proteomes" id="UP000280698"/>
    </source>
</evidence>
<evidence type="ECO:0000313" key="5">
    <source>
        <dbReference type="EMBL" id="RNL98002.1"/>
    </source>
</evidence>
<feature type="region of interest" description="Disordered" evidence="2">
    <location>
        <begin position="1824"/>
        <end position="1854"/>
    </location>
</feature>
<dbReference type="InterPro" id="IPR027472">
    <property type="entry name" value="Pput2613-NH3ase"/>
</dbReference>
<accession>A0ABX9WDV0</accession>
<gene>
    <name evidence="5" type="ORF">EFE23_16510</name>
</gene>
<dbReference type="InterPro" id="IPR022385">
    <property type="entry name" value="Rhs_assc_core"/>
</dbReference>
<protein>
    <submittedName>
        <fullName evidence="5">RHS repeat protein</fullName>
    </submittedName>
</protein>
<dbReference type="EMBL" id="RJLN01000044">
    <property type="protein sequence ID" value="RNL98002.1"/>
    <property type="molecule type" value="Genomic_DNA"/>
</dbReference>
<dbReference type="Pfam" id="PF05593">
    <property type="entry name" value="RHS_repeat"/>
    <property type="match status" value="1"/>
</dbReference>
<name>A0ABX9WDV0_9ACTN</name>
<feature type="compositionally biased region" description="Polar residues" evidence="2">
    <location>
        <begin position="821"/>
        <end position="836"/>
    </location>
</feature>
<feature type="domain" description="Teneurin-like YD-shell" evidence="4">
    <location>
        <begin position="1607"/>
        <end position="1803"/>
    </location>
</feature>
<evidence type="ECO:0000259" key="4">
    <source>
        <dbReference type="Pfam" id="PF25023"/>
    </source>
</evidence>
<keyword evidence="1" id="KW-0677">Repeat</keyword>
<evidence type="ECO:0000256" key="1">
    <source>
        <dbReference type="ARBA" id="ARBA00022737"/>
    </source>
</evidence>
<dbReference type="InterPro" id="IPR050708">
    <property type="entry name" value="T6SS_VgrG/RHS"/>
</dbReference>